<dbReference type="Pfam" id="PF01580">
    <property type="entry name" value="FtsK_SpoIIIE"/>
    <property type="match status" value="3"/>
</dbReference>
<reference evidence="14" key="1">
    <citation type="journal article" date="2019" name="Int. J. Syst. Evol. Microbiol.">
        <title>The Global Catalogue of Microorganisms (GCM) 10K type strain sequencing project: providing services to taxonomists for standard genome sequencing and annotation.</title>
        <authorList>
            <consortium name="The Broad Institute Genomics Platform"/>
            <consortium name="The Broad Institute Genome Sequencing Center for Infectious Disease"/>
            <person name="Wu L."/>
            <person name="Ma J."/>
        </authorList>
    </citation>
    <scope>NUCLEOTIDE SEQUENCE [LARGE SCALE GENOMIC DNA]</scope>
    <source>
        <strain evidence="14">CGMCC 4.7241</strain>
    </source>
</reference>
<dbReference type="RefSeq" id="WP_205116046.1">
    <property type="nucleotide sequence ID" value="NZ_JAFBCM010000001.1"/>
</dbReference>
<proteinExistence type="predicted"/>
<evidence type="ECO:0000256" key="1">
    <source>
        <dbReference type="ARBA" id="ARBA00004651"/>
    </source>
</evidence>
<evidence type="ECO:0000256" key="7">
    <source>
        <dbReference type="ARBA" id="ARBA00022989"/>
    </source>
</evidence>
<dbReference type="PANTHER" id="PTHR22683">
    <property type="entry name" value="SPORULATION PROTEIN RELATED"/>
    <property type="match status" value="1"/>
</dbReference>
<feature type="binding site" evidence="9">
    <location>
        <begin position="490"/>
        <end position="497"/>
    </location>
    <ligand>
        <name>ATP</name>
        <dbReference type="ChEBI" id="CHEBI:30616"/>
    </ligand>
</feature>
<keyword evidence="5 9" id="KW-0547">Nucleotide-binding</keyword>
<keyword evidence="7 11" id="KW-1133">Transmembrane helix</keyword>
<keyword evidence="3 11" id="KW-0812">Transmembrane</keyword>
<evidence type="ECO:0000256" key="4">
    <source>
        <dbReference type="ARBA" id="ARBA00022737"/>
    </source>
</evidence>
<evidence type="ECO:0000256" key="9">
    <source>
        <dbReference type="PROSITE-ProRule" id="PRU00289"/>
    </source>
</evidence>
<evidence type="ECO:0000256" key="2">
    <source>
        <dbReference type="ARBA" id="ARBA00022475"/>
    </source>
</evidence>
<dbReference type="PROSITE" id="PS50901">
    <property type="entry name" value="FTSK"/>
    <property type="match status" value="3"/>
</dbReference>
<keyword evidence="6 9" id="KW-0067">ATP-binding</keyword>
<dbReference type="NCBIfam" id="TIGR03925">
    <property type="entry name" value="T7SS_EccC_b"/>
    <property type="match status" value="1"/>
</dbReference>
<dbReference type="NCBIfam" id="TIGR03924">
    <property type="entry name" value="T7SS_EccC_a"/>
    <property type="match status" value="1"/>
</dbReference>
<keyword evidence="8 11" id="KW-0472">Membrane</keyword>
<feature type="transmembrane region" description="Helical" evidence="11">
    <location>
        <begin position="42"/>
        <end position="59"/>
    </location>
</feature>
<feature type="region of interest" description="Disordered" evidence="10">
    <location>
        <begin position="1"/>
        <end position="21"/>
    </location>
</feature>
<dbReference type="InterPro" id="IPR023837">
    <property type="entry name" value="EccCb-like_Actinobacteria"/>
</dbReference>
<sequence length="1352" mass="148255">MSTTLYRRPPRRPPPPMPKGEVLFESPPELPEVTTGSSMQKMIGILPMLAGGASMAFLFTSGRDTMRLVAGGMMALSMFGMYFSQMGGRGDERKQEVDASRRDYMRYLSQLRRRVRSAAEKQREGLEWRYPDPDNLWAIPLSKRLWERRAADRDFGHIRVARGPQQFVLNLVAPETKPVEDLEPVSAGALRRFIQTYRVVPDVPISLSLRGFAHIRFEGDPTAIRELARAMLGHLVSLHAPHELMTAYCVGPDRRGEWDWAKWLPHALHPTTYDGAGNARLVTASLSELERLLGNLTENRPYFTANGAPIPDQPHIVVILDGGHASYDARLLSAPPHGITLFDLTGTAVRGGGEGMLRLHVSADDVAVVRTDADGQARRQSLGTADRLSVPEMESLARQLAPLRSTTPAGVEATEEVEVEEKPVLTDLTLTNLLGIRDAFAIDPAVVWRPRPSRERLRTPFGVTPQGVPVELDIKESAQGGMGPHGLVIGATGSGKSELLRTMVLGLTMTHSSDVLNLVLVDFKGGATFLGLDDLPHVSATITNLEDELILVDRMQDALAGEMNRRQELLRSAGNYASLRDYEEAREKGAPLDPMPSLWVVVDEFSELLTAKPEFIELFVMIGRLGRSLGVHLLLASQRLEEGRLRGLDTHLSYRIGLRTFSAGESRVVLGVPDAYELPREPGHGYLKVATENLVQFRAAYVSGIYKRPAAQAAVEAVRTVAGEPVQRQPQITAYTTDYVEPQAEPVEELPPEPVALQEPEQQPESTEPQKVLLDLVVDQLRDQGRPAHAVWLPPLDEPPTINELLPPLEVSAELGLNTVQWDGRGRLHAPVAIVDRPYDQRRDPLWIDLSGAAGHVGIVGGPQSGKSTLLRSLMSSFALTHTPDEVQFYCLDFGGGTLSALQGLPHVGGVAARLETDAVRRTIGELTSLLESREVMFTEHGVDSIAGYRRLRRTGRIAPDRFAPDVFLVVDGWMTLRQDYETLEATITQLAARGLGYGIHVVLTANKWSEFRITIKDVIQTRLELKLGDAYDSEVNRRAATNVPANRPGRGLSPDGLHFLSALPRVDDVHEAEDLADGVKAMVESVAQAWQRPAAPPVRLLPLELPFESLPKAGADVRSGVPIAIDEDELAPVYLDFDEEPHFVVFGSNECGKSNLLEVIAKGIVARHEPKDARIVMVDFRRSLLEAIDTEHLISYAASSDAAGSMMKDLASSLRKRMPGPDVTPDQLKNRTWWSGSDIYIIVDDYDLVATSSGNPLAPVADLVSQARDIGLHLIISRGFGGAGRAMYDPIIQRIRDLGCPGLIMSGTKDEGALWGGIRGAPLPAGRGTFISRRVGTKLIQTGYIPKPDDN</sequence>
<keyword evidence="14" id="KW-1185">Reference proteome</keyword>
<feature type="domain" description="FtsK" evidence="12">
    <location>
        <begin position="467"/>
        <end position="667"/>
    </location>
</feature>
<keyword evidence="2" id="KW-1003">Cell membrane</keyword>
<feature type="domain" description="FtsK" evidence="12">
    <location>
        <begin position="843"/>
        <end position="1035"/>
    </location>
</feature>
<accession>A0ABV7YRX2</accession>
<evidence type="ECO:0000256" key="3">
    <source>
        <dbReference type="ARBA" id="ARBA00022692"/>
    </source>
</evidence>
<feature type="domain" description="FtsK" evidence="12">
    <location>
        <begin position="1131"/>
        <end position="1315"/>
    </location>
</feature>
<organism evidence="13 14">
    <name type="scientific">Tenggerimyces flavus</name>
    <dbReference type="NCBI Taxonomy" id="1708749"/>
    <lineage>
        <taxon>Bacteria</taxon>
        <taxon>Bacillati</taxon>
        <taxon>Actinomycetota</taxon>
        <taxon>Actinomycetes</taxon>
        <taxon>Propionibacteriales</taxon>
        <taxon>Nocardioidaceae</taxon>
        <taxon>Tenggerimyces</taxon>
    </lineage>
</organism>
<dbReference type="CDD" id="cd01127">
    <property type="entry name" value="TrwB_TraG_TraD_VirD4"/>
    <property type="match status" value="1"/>
</dbReference>
<dbReference type="InterPro" id="IPR050206">
    <property type="entry name" value="FtsK/SpoIIIE/SftA"/>
</dbReference>
<evidence type="ECO:0000256" key="6">
    <source>
        <dbReference type="ARBA" id="ARBA00022840"/>
    </source>
</evidence>
<dbReference type="InterPro" id="IPR027417">
    <property type="entry name" value="P-loop_NTPase"/>
</dbReference>
<evidence type="ECO:0000313" key="13">
    <source>
        <dbReference type="EMBL" id="MFC3766853.1"/>
    </source>
</evidence>
<evidence type="ECO:0000256" key="8">
    <source>
        <dbReference type="ARBA" id="ARBA00023136"/>
    </source>
</evidence>
<dbReference type="SUPFAM" id="SSF52540">
    <property type="entry name" value="P-loop containing nucleoside triphosphate hydrolases"/>
    <property type="match status" value="3"/>
</dbReference>
<name>A0ABV7YRX2_9ACTN</name>
<dbReference type="PANTHER" id="PTHR22683:SF1">
    <property type="entry name" value="TYPE VII SECRETION SYSTEM PROTEIN ESSC"/>
    <property type="match status" value="1"/>
</dbReference>
<comment type="caution">
    <text evidence="13">The sequence shown here is derived from an EMBL/GenBank/DDBJ whole genome shotgun (WGS) entry which is preliminary data.</text>
</comment>
<feature type="transmembrane region" description="Helical" evidence="11">
    <location>
        <begin position="66"/>
        <end position="84"/>
    </location>
</feature>
<evidence type="ECO:0000256" key="10">
    <source>
        <dbReference type="SAM" id="MobiDB-lite"/>
    </source>
</evidence>
<keyword evidence="4" id="KW-0677">Repeat</keyword>
<feature type="binding site" evidence="9">
    <location>
        <begin position="1148"/>
        <end position="1155"/>
    </location>
    <ligand>
        <name>ATP</name>
        <dbReference type="ChEBI" id="CHEBI:30616"/>
    </ligand>
</feature>
<gene>
    <name evidence="13" type="primary">eccCa</name>
    <name evidence="13" type="ORF">ACFOUW_38920</name>
</gene>
<evidence type="ECO:0000256" key="11">
    <source>
        <dbReference type="SAM" id="Phobius"/>
    </source>
</evidence>
<feature type="binding site" evidence="9">
    <location>
        <begin position="861"/>
        <end position="868"/>
    </location>
    <ligand>
        <name>ATP</name>
        <dbReference type="ChEBI" id="CHEBI:30616"/>
    </ligand>
</feature>
<dbReference type="Proteomes" id="UP001595699">
    <property type="component" value="Unassembled WGS sequence"/>
</dbReference>
<evidence type="ECO:0000256" key="5">
    <source>
        <dbReference type="ARBA" id="ARBA00022741"/>
    </source>
</evidence>
<evidence type="ECO:0000259" key="12">
    <source>
        <dbReference type="PROSITE" id="PS50901"/>
    </source>
</evidence>
<comment type="subcellular location">
    <subcellularLocation>
        <location evidence="1">Cell membrane</location>
        <topology evidence="1">Multi-pass membrane protein</topology>
    </subcellularLocation>
</comment>
<dbReference type="InterPro" id="IPR023836">
    <property type="entry name" value="EccCa-like_Actinobacteria"/>
</dbReference>
<dbReference type="Gene3D" id="3.40.50.300">
    <property type="entry name" value="P-loop containing nucleotide triphosphate hydrolases"/>
    <property type="match status" value="4"/>
</dbReference>
<dbReference type="InterPro" id="IPR002543">
    <property type="entry name" value="FtsK_dom"/>
</dbReference>
<protein>
    <submittedName>
        <fullName evidence="13">Type VII secretion protein EccCa</fullName>
    </submittedName>
</protein>
<evidence type="ECO:0000313" key="14">
    <source>
        <dbReference type="Proteomes" id="UP001595699"/>
    </source>
</evidence>
<dbReference type="EMBL" id="JBHRZH010000062">
    <property type="protein sequence ID" value="MFC3766853.1"/>
    <property type="molecule type" value="Genomic_DNA"/>
</dbReference>
<dbReference type="InterPro" id="IPR003593">
    <property type="entry name" value="AAA+_ATPase"/>
</dbReference>
<dbReference type="SMART" id="SM00382">
    <property type="entry name" value="AAA"/>
    <property type="match status" value="3"/>
</dbReference>